<evidence type="ECO:0000313" key="1">
    <source>
        <dbReference type="EMBL" id="QGK68734.1"/>
    </source>
</evidence>
<evidence type="ECO:0000313" key="3">
    <source>
        <dbReference type="Proteomes" id="UP000371041"/>
    </source>
</evidence>
<dbReference type="Proteomes" id="UP000371041">
    <property type="component" value="Chromosome"/>
</dbReference>
<dbReference type="InterPro" id="IPR029016">
    <property type="entry name" value="GAF-like_dom_sf"/>
</dbReference>
<evidence type="ECO:0000313" key="2">
    <source>
        <dbReference type="EMBL" id="QGK69970.1"/>
    </source>
</evidence>
<dbReference type="SUPFAM" id="SSF55781">
    <property type="entry name" value="GAF domain-like"/>
    <property type="match status" value="1"/>
</dbReference>
<dbReference type="RefSeq" id="WP_154075339.1">
    <property type="nucleotide sequence ID" value="NZ_CP045929.1"/>
</dbReference>
<keyword evidence="3" id="KW-1185">Reference proteome</keyword>
<dbReference type="EMBL" id="CP045929">
    <property type="protein sequence ID" value="QGK69970.1"/>
    <property type="molecule type" value="Genomic_DNA"/>
</dbReference>
<organism evidence="2 3">
    <name type="scientific">Allosaccharopolyspora coralli</name>
    <dbReference type="NCBI Taxonomy" id="2665642"/>
    <lineage>
        <taxon>Bacteria</taxon>
        <taxon>Bacillati</taxon>
        <taxon>Actinomycetota</taxon>
        <taxon>Actinomycetes</taxon>
        <taxon>Pseudonocardiales</taxon>
        <taxon>Pseudonocardiaceae</taxon>
        <taxon>Allosaccharopolyspora</taxon>
    </lineage>
</organism>
<sequence length="249" mass="26193">MSEQRRQALEALLATDAEQQPGASRMSLLCGRCVSELGVSGAGATVLTHLSDGDGDGDGQATRRGLVHASNDVSAGLEDLQLTVGEGPCLDTFTTGGPVLVDDLAQAHQRWPAFAEQAHTLGAAAVFSFPLQVGVIRLGSLDCYRDATGPLGQAAITDALILADLATHTIMTELDGHATDDVSWLADPHAEIHQASGMVRIQLGSSTEAALLRMRAHAYTHELALTDVARHIVARELRFSADTDPDPLS</sequence>
<proteinExistence type="predicted"/>
<dbReference type="Gene3D" id="3.30.450.40">
    <property type="match status" value="1"/>
</dbReference>
<evidence type="ECO:0008006" key="4">
    <source>
        <dbReference type="Google" id="ProtNLM"/>
    </source>
</evidence>
<dbReference type="KEGG" id="sace:GIY23_03460"/>
<dbReference type="AlphaFoldDB" id="A0A5Q3Q830"/>
<gene>
    <name evidence="1" type="ORF">GIY23_03460</name>
    <name evidence="2" type="ORF">GIY23_10945</name>
</gene>
<accession>A0A5Q3Q830</accession>
<reference evidence="2" key="2">
    <citation type="journal article" date="2020" name="Int. J. Syst. Evol. Microbiol.">
        <title>Saccharopolyspora coralli sp. nov. a novel actinobacterium isolated from the stony coral Porites.</title>
        <authorList>
            <person name="Zhou Y."/>
            <person name="Pei S."/>
            <person name="Xie F."/>
            <person name="Gu L."/>
            <person name="Zhang G."/>
        </authorList>
    </citation>
    <scope>NUCLEOTIDE SEQUENCE</scope>
    <source>
        <strain evidence="2">E2A</strain>
    </source>
</reference>
<dbReference type="KEGG" id="sace:GIY23_10945"/>
<protein>
    <recommendedName>
        <fullName evidence="4">ANTAR domain-containing protein</fullName>
    </recommendedName>
</protein>
<name>A0A5Q3Q830_9PSEU</name>
<dbReference type="EMBL" id="CP045929">
    <property type="protein sequence ID" value="QGK68734.1"/>
    <property type="molecule type" value="Genomic_DNA"/>
</dbReference>
<reference evidence="3" key="1">
    <citation type="submission" date="2019-11" db="EMBL/GenBank/DDBJ databases">
        <title>The complete genome sequence of Saccharopolyspora sp. E2A.</title>
        <authorList>
            <person name="Zhang G."/>
        </authorList>
    </citation>
    <scope>NUCLEOTIDE SEQUENCE [LARGE SCALE GENOMIC DNA]</scope>
    <source>
        <strain evidence="3">E2A</strain>
    </source>
</reference>